<gene>
    <name evidence="6" type="ORF">G4Y79_13925</name>
</gene>
<dbReference type="AlphaFoldDB" id="A0A7S8ICT2"/>
<evidence type="ECO:0000256" key="1">
    <source>
        <dbReference type="ARBA" id="ARBA00004196"/>
    </source>
</evidence>
<comment type="subcellular location">
    <subcellularLocation>
        <location evidence="1">Cell envelope</location>
    </subcellularLocation>
</comment>
<evidence type="ECO:0000313" key="7">
    <source>
        <dbReference type="Proteomes" id="UP000594468"/>
    </source>
</evidence>
<dbReference type="CDD" id="cd13530">
    <property type="entry name" value="PBP2_peptides_like"/>
    <property type="match status" value="1"/>
</dbReference>
<comment type="similarity">
    <text evidence="2 4">Belongs to the bacterial solute-binding protein 3 family.</text>
</comment>
<reference evidence="6 7" key="1">
    <citation type="submission" date="2020-02" db="EMBL/GenBank/DDBJ databases">
        <authorList>
            <person name="Zheng R.K."/>
            <person name="Sun C.M."/>
        </authorList>
    </citation>
    <scope>NUCLEOTIDE SEQUENCE [LARGE SCALE GENOMIC DNA]</scope>
    <source>
        <strain evidence="7">rifampicinis</strain>
    </source>
</reference>
<name>A0A7S8ICT2_9CHLR</name>
<sequence length="258" mass="28554">MVSTAHHRRTLIALAIIVSVAFALIWRSLNTPTVDQPLEAGATLRVGIDPSLPPFATIHDNALAGFEIDLANALAAELDLTVHFVVLGFDSLYDALLTEQVDCLIATLVIDASRMDDVRYTRPYYDDGLQLVATHSDFIQQEALTRHVLAFEFGSEADSLARQWSIQLADLTQRPYERPEYALDAVITDEAHAALVDQTSFLLYTPPNDVSLYAASITSVPFAIATRRERPALTKQLDQALDSLQQSGEITVLIEKWF</sequence>
<proteinExistence type="inferred from homology"/>
<keyword evidence="7" id="KW-1185">Reference proteome</keyword>
<feature type="domain" description="Solute-binding protein family 3/N-terminal" evidence="5">
    <location>
        <begin position="43"/>
        <end position="258"/>
    </location>
</feature>
<dbReference type="Pfam" id="PF00497">
    <property type="entry name" value="SBP_bac_3"/>
    <property type="match status" value="1"/>
</dbReference>
<dbReference type="InterPro" id="IPR018313">
    <property type="entry name" value="SBP_3_CS"/>
</dbReference>
<dbReference type="SMART" id="SM00062">
    <property type="entry name" value="PBPb"/>
    <property type="match status" value="1"/>
</dbReference>
<dbReference type="Proteomes" id="UP000594468">
    <property type="component" value="Chromosome"/>
</dbReference>
<evidence type="ECO:0000256" key="4">
    <source>
        <dbReference type="RuleBase" id="RU003744"/>
    </source>
</evidence>
<evidence type="ECO:0000313" key="6">
    <source>
        <dbReference type="EMBL" id="QPC80806.1"/>
    </source>
</evidence>
<accession>A0A7S8ICT2</accession>
<dbReference type="Gene3D" id="3.40.190.10">
    <property type="entry name" value="Periplasmic binding protein-like II"/>
    <property type="match status" value="2"/>
</dbReference>
<dbReference type="PANTHER" id="PTHR35936">
    <property type="entry name" value="MEMBRANE-BOUND LYTIC MUREIN TRANSGLYCOSYLASE F"/>
    <property type="match status" value="1"/>
</dbReference>
<dbReference type="EMBL" id="CP062983">
    <property type="protein sequence ID" value="QPC80806.1"/>
    <property type="molecule type" value="Genomic_DNA"/>
</dbReference>
<evidence type="ECO:0000256" key="3">
    <source>
        <dbReference type="ARBA" id="ARBA00022729"/>
    </source>
</evidence>
<keyword evidence="3" id="KW-0732">Signal</keyword>
<dbReference type="InterPro" id="IPR001638">
    <property type="entry name" value="Solute-binding_3/MltF_N"/>
</dbReference>
<dbReference type="KEGG" id="pmet:G4Y79_13925"/>
<evidence type="ECO:0000256" key="2">
    <source>
        <dbReference type="ARBA" id="ARBA00010333"/>
    </source>
</evidence>
<dbReference type="PROSITE" id="PS01039">
    <property type="entry name" value="SBP_BACTERIAL_3"/>
    <property type="match status" value="1"/>
</dbReference>
<dbReference type="PANTHER" id="PTHR35936:SF19">
    <property type="entry name" value="AMINO-ACID-BINDING PROTEIN YXEM-RELATED"/>
    <property type="match status" value="1"/>
</dbReference>
<dbReference type="RefSeq" id="WP_195168881.1">
    <property type="nucleotide sequence ID" value="NZ_CP062983.1"/>
</dbReference>
<organism evidence="6 7">
    <name type="scientific">Phototrophicus methaneseepsis</name>
    <dbReference type="NCBI Taxonomy" id="2710758"/>
    <lineage>
        <taxon>Bacteria</taxon>
        <taxon>Bacillati</taxon>
        <taxon>Chloroflexota</taxon>
        <taxon>Candidatus Thermofontia</taxon>
        <taxon>Phototrophicales</taxon>
        <taxon>Phototrophicaceae</taxon>
        <taxon>Phototrophicus</taxon>
    </lineage>
</organism>
<dbReference type="SUPFAM" id="SSF53850">
    <property type="entry name" value="Periplasmic binding protein-like II"/>
    <property type="match status" value="1"/>
</dbReference>
<evidence type="ECO:0000259" key="5">
    <source>
        <dbReference type="SMART" id="SM00062"/>
    </source>
</evidence>
<protein>
    <submittedName>
        <fullName evidence="6">Amino acid ABC transporter substrate-binding protein</fullName>
    </submittedName>
</protein>
<dbReference type="GO" id="GO:0030313">
    <property type="term" value="C:cell envelope"/>
    <property type="evidence" value="ECO:0007669"/>
    <property type="project" value="UniProtKB-SubCell"/>
</dbReference>